<dbReference type="AlphaFoldDB" id="C0QTJ2"/>
<dbReference type="KEGG" id="pmx:PERMA_0211"/>
<dbReference type="PaxDb" id="123214-PERMA_0211"/>
<dbReference type="REBASE" id="20460">
    <property type="entry name" value="PmaEXORF210P"/>
</dbReference>
<gene>
    <name evidence="1" type="ordered locus">PERMA_0211</name>
</gene>
<organism evidence="1 2">
    <name type="scientific">Persephonella marina (strain DSM 14350 / EX-H1)</name>
    <dbReference type="NCBI Taxonomy" id="123214"/>
    <lineage>
        <taxon>Bacteria</taxon>
        <taxon>Pseudomonadati</taxon>
        <taxon>Aquificota</taxon>
        <taxon>Aquificia</taxon>
        <taxon>Aquificales</taxon>
        <taxon>Hydrogenothermaceae</taxon>
        <taxon>Persephonella</taxon>
    </lineage>
</organism>
<dbReference type="HOGENOM" id="CLU_1287357_0_0_0"/>
<evidence type="ECO:0000313" key="2">
    <source>
        <dbReference type="Proteomes" id="UP000001366"/>
    </source>
</evidence>
<proteinExistence type="predicted"/>
<dbReference type="OrthoDB" id="3078275at2"/>
<sequence>MNRELAEIIRIYATKTHKELNSYLLDCSKNNLIAILTDLLTIYMNDSNSSTLREFLTVTLAGYQHTKGKIGYNGYKLSAYGKPIRCEAKPKNIKSSGRGKLNGGGNFTDYTHERLERDLNENINMLVSGFIDGKLIYIIEFPFRCEKFVKKLEDQLNKRFPDGDIPGQYLRSASFTYEDYINCKNLKLVFCLPKKELRKYENYIVKKFYKFLWENAQDG</sequence>
<name>C0QTJ2_PERMH</name>
<dbReference type="EMBL" id="CP001230">
    <property type="protein sequence ID" value="ACO04367.1"/>
    <property type="molecule type" value="Genomic_DNA"/>
</dbReference>
<dbReference type="STRING" id="123214.PERMA_0211"/>
<dbReference type="Proteomes" id="UP000001366">
    <property type="component" value="Chromosome"/>
</dbReference>
<evidence type="ECO:0000313" key="1">
    <source>
        <dbReference type="EMBL" id="ACO04367.1"/>
    </source>
</evidence>
<dbReference type="eggNOG" id="ENOG5033UTH">
    <property type="taxonomic scope" value="Bacteria"/>
</dbReference>
<reference evidence="1 2" key="1">
    <citation type="journal article" date="2009" name="J. Bacteriol.">
        <title>Complete and draft genome sequences of six members of the Aquificales.</title>
        <authorList>
            <person name="Reysenbach A.L."/>
            <person name="Hamamura N."/>
            <person name="Podar M."/>
            <person name="Griffiths E."/>
            <person name="Ferreira S."/>
            <person name="Hochstein R."/>
            <person name="Heidelberg J."/>
            <person name="Johnson J."/>
            <person name="Mead D."/>
            <person name="Pohorille A."/>
            <person name="Sarmiento M."/>
            <person name="Schweighofer K."/>
            <person name="Seshadri R."/>
            <person name="Voytek M.A."/>
        </authorList>
    </citation>
    <scope>NUCLEOTIDE SEQUENCE [LARGE SCALE GENOMIC DNA]</scope>
    <source>
        <strain evidence="2">DSM 14350 / EX-H1</strain>
    </source>
</reference>
<protein>
    <submittedName>
        <fullName evidence="1">Uncharacterized protein</fullName>
    </submittedName>
</protein>
<accession>C0QTJ2</accession>
<keyword evidence="2" id="KW-1185">Reference proteome</keyword>
<dbReference type="RefSeq" id="WP_012676605.1">
    <property type="nucleotide sequence ID" value="NC_012440.1"/>
</dbReference>